<evidence type="ECO:0000313" key="2">
    <source>
        <dbReference type="Proteomes" id="UP001159363"/>
    </source>
</evidence>
<accession>A0ABQ9HFI2</accession>
<dbReference type="PANTHER" id="PTHR45913:SF5">
    <property type="entry name" value="GENERAL TRANSCRIPTION FACTOR II-I REPEAT DOMAIN-CONTAINING PROTEIN 2A-LIKE PROTEIN"/>
    <property type="match status" value="1"/>
</dbReference>
<comment type="caution">
    <text evidence="1">The sequence shown here is derived from an EMBL/GenBank/DDBJ whole genome shotgun (WGS) entry which is preliminary data.</text>
</comment>
<organism evidence="1 2">
    <name type="scientific">Dryococelus australis</name>
    <dbReference type="NCBI Taxonomy" id="614101"/>
    <lineage>
        <taxon>Eukaryota</taxon>
        <taxon>Metazoa</taxon>
        <taxon>Ecdysozoa</taxon>
        <taxon>Arthropoda</taxon>
        <taxon>Hexapoda</taxon>
        <taxon>Insecta</taxon>
        <taxon>Pterygota</taxon>
        <taxon>Neoptera</taxon>
        <taxon>Polyneoptera</taxon>
        <taxon>Phasmatodea</taxon>
        <taxon>Verophasmatodea</taxon>
        <taxon>Anareolatae</taxon>
        <taxon>Phasmatidae</taxon>
        <taxon>Eurycanthinae</taxon>
        <taxon>Dryococelus</taxon>
    </lineage>
</organism>
<name>A0ABQ9HFI2_9NEOP</name>
<protein>
    <submittedName>
        <fullName evidence="1">Uncharacterized protein</fullName>
    </submittedName>
</protein>
<dbReference type="PANTHER" id="PTHR45913">
    <property type="entry name" value="EPM2A-INTERACTING PROTEIN 1"/>
    <property type="match status" value="1"/>
</dbReference>
<gene>
    <name evidence="1" type="ORF">PR048_014617</name>
</gene>
<evidence type="ECO:0000313" key="1">
    <source>
        <dbReference type="EMBL" id="KAJ8882803.1"/>
    </source>
</evidence>
<reference evidence="1 2" key="1">
    <citation type="submission" date="2023-02" db="EMBL/GenBank/DDBJ databases">
        <title>LHISI_Scaffold_Assembly.</title>
        <authorList>
            <person name="Stuart O.P."/>
            <person name="Cleave R."/>
            <person name="Magrath M.J.L."/>
            <person name="Mikheyev A.S."/>
        </authorList>
    </citation>
    <scope>NUCLEOTIDE SEQUENCE [LARGE SCALE GENOMIC DNA]</scope>
    <source>
        <strain evidence="1">Daus_M_001</strain>
        <tissue evidence="1">Leg muscle</tissue>
    </source>
</reference>
<dbReference type="EMBL" id="JARBHB010000005">
    <property type="protein sequence ID" value="KAJ8882803.1"/>
    <property type="molecule type" value="Genomic_DNA"/>
</dbReference>
<sequence>MVFHLCAGKNDGAVTLVEKLSGKIIIKYHCSVHRQVLCWKVLNFDHVMSVIISIISSIRSRRLKNSYLKILFFVNSGELPAHLRLEVIELQCSTVFQNKHRVTSIQDFYKSFDKEKFKNLQDCAVQISSIFESTYIHEQTFSVMNLIKTNND</sequence>
<proteinExistence type="predicted"/>
<dbReference type="Proteomes" id="UP001159363">
    <property type="component" value="Chromosome 4"/>
</dbReference>
<keyword evidence="2" id="KW-1185">Reference proteome</keyword>